<accession>A0ABR2RYE1</accession>
<proteinExistence type="inferred from homology"/>
<dbReference type="InterPro" id="IPR001404">
    <property type="entry name" value="Hsp90_fam"/>
</dbReference>
<evidence type="ECO:0000256" key="2">
    <source>
        <dbReference type="ARBA" id="ARBA00023186"/>
    </source>
</evidence>
<dbReference type="InterPro" id="IPR020568">
    <property type="entry name" value="Ribosomal_Su5_D2-typ_SF"/>
</dbReference>
<comment type="caution">
    <text evidence="3">The sequence shown here is derived from an EMBL/GenBank/DDBJ whole genome shotgun (WGS) entry which is preliminary data.</text>
</comment>
<evidence type="ECO:0000313" key="3">
    <source>
        <dbReference type="EMBL" id="KAK9017707.1"/>
    </source>
</evidence>
<evidence type="ECO:0000313" key="4">
    <source>
        <dbReference type="Proteomes" id="UP001396334"/>
    </source>
</evidence>
<evidence type="ECO:0000256" key="1">
    <source>
        <dbReference type="ARBA" id="ARBA00008239"/>
    </source>
</evidence>
<dbReference type="Pfam" id="PF00183">
    <property type="entry name" value="HSP90"/>
    <property type="match status" value="1"/>
</dbReference>
<reference evidence="3 4" key="1">
    <citation type="journal article" date="2024" name="G3 (Bethesda)">
        <title>Genome assembly of Hibiscus sabdariffa L. provides insights into metabolisms of medicinal natural products.</title>
        <authorList>
            <person name="Kim T."/>
        </authorList>
    </citation>
    <scope>NUCLEOTIDE SEQUENCE [LARGE SCALE GENOMIC DNA]</scope>
    <source>
        <strain evidence="3">TK-2024</strain>
        <tissue evidence="3">Old leaves</tissue>
    </source>
</reference>
<sequence length="116" mass="13697">MVDIHEDSQNKTKIAELLQYHSTKSDDKMTSLKDYVMRMNEGHNYIYYITCESKKVVENSSFLKKLKKKGYEVLYMVNAIDEYVVGQMKKFEGNKFVPVTKKGLKLDEREDEKQKN</sequence>
<dbReference type="Gene3D" id="3.40.50.11260">
    <property type="match status" value="1"/>
</dbReference>
<organism evidence="3 4">
    <name type="scientific">Hibiscus sabdariffa</name>
    <name type="common">roselle</name>
    <dbReference type="NCBI Taxonomy" id="183260"/>
    <lineage>
        <taxon>Eukaryota</taxon>
        <taxon>Viridiplantae</taxon>
        <taxon>Streptophyta</taxon>
        <taxon>Embryophyta</taxon>
        <taxon>Tracheophyta</taxon>
        <taxon>Spermatophyta</taxon>
        <taxon>Magnoliopsida</taxon>
        <taxon>eudicotyledons</taxon>
        <taxon>Gunneridae</taxon>
        <taxon>Pentapetalae</taxon>
        <taxon>rosids</taxon>
        <taxon>malvids</taxon>
        <taxon>Malvales</taxon>
        <taxon>Malvaceae</taxon>
        <taxon>Malvoideae</taxon>
        <taxon>Hibiscus</taxon>
    </lineage>
</organism>
<comment type="similarity">
    <text evidence="1">Belongs to the heat shock protein 90 family.</text>
</comment>
<dbReference type="SUPFAM" id="SSF54211">
    <property type="entry name" value="Ribosomal protein S5 domain 2-like"/>
    <property type="match status" value="1"/>
</dbReference>
<dbReference type="Proteomes" id="UP001396334">
    <property type="component" value="Unassembled WGS sequence"/>
</dbReference>
<protein>
    <submittedName>
        <fullName evidence="3">Uncharacterized protein</fullName>
    </submittedName>
</protein>
<keyword evidence="4" id="KW-1185">Reference proteome</keyword>
<keyword evidence="2" id="KW-0143">Chaperone</keyword>
<dbReference type="EMBL" id="JBBPBN010000019">
    <property type="protein sequence ID" value="KAK9017707.1"/>
    <property type="molecule type" value="Genomic_DNA"/>
</dbReference>
<dbReference type="PANTHER" id="PTHR11528">
    <property type="entry name" value="HEAT SHOCK PROTEIN 90 FAMILY MEMBER"/>
    <property type="match status" value="1"/>
</dbReference>
<gene>
    <name evidence="3" type="ORF">V6N11_000712</name>
</gene>
<name>A0ABR2RYE1_9ROSI</name>